<gene>
    <name evidence="1" type="ORF">ES332_D03G113600v1</name>
</gene>
<proteinExistence type="predicted"/>
<reference evidence="1 2" key="1">
    <citation type="submission" date="2019-07" db="EMBL/GenBank/DDBJ databases">
        <title>WGS assembly of Gossypium tomentosum.</title>
        <authorList>
            <person name="Chen Z.J."/>
            <person name="Sreedasyam A."/>
            <person name="Ando A."/>
            <person name="Song Q."/>
            <person name="De L."/>
            <person name="Hulse-Kemp A."/>
            <person name="Ding M."/>
            <person name="Ye W."/>
            <person name="Kirkbride R."/>
            <person name="Jenkins J."/>
            <person name="Plott C."/>
            <person name="Lovell J."/>
            <person name="Lin Y.-M."/>
            <person name="Vaughn R."/>
            <person name="Liu B."/>
            <person name="Li W."/>
            <person name="Simpson S."/>
            <person name="Scheffler B."/>
            <person name="Saski C."/>
            <person name="Grover C."/>
            <person name="Hu G."/>
            <person name="Conover J."/>
            <person name="Carlson J."/>
            <person name="Shu S."/>
            <person name="Boston L."/>
            <person name="Williams M."/>
            <person name="Peterson D."/>
            <person name="Mcgee K."/>
            <person name="Jones D."/>
            <person name="Wendel J."/>
            <person name="Stelly D."/>
            <person name="Grimwood J."/>
            <person name="Schmutz J."/>
        </authorList>
    </citation>
    <scope>NUCLEOTIDE SEQUENCE [LARGE SCALE GENOMIC DNA]</scope>
    <source>
        <strain evidence="1">7179.01</strain>
    </source>
</reference>
<dbReference type="Gene3D" id="3.90.1150.10">
    <property type="entry name" value="Aspartate Aminotransferase, domain 1"/>
    <property type="match status" value="1"/>
</dbReference>
<dbReference type="EMBL" id="CM017625">
    <property type="protein sequence ID" value="TYH80174.1"/>
    <property type="molecule type" value="Genomic_DNA"/>
</dbReference>
<keyword evidence="2" id="KW-1185">Reference proteome</keyword>
<protein>
    <submittedName>
        <fullName evidence="1">Uncharacterized protein</fullName>
    </submittedName>
</protein>
<dbReference type="Proteomes" id="UP000322667">
    <property type="component" value="Chromosome D03"/>
</dbReference>
<dbReference type="InterPro" id="IPR015422">
    <property type="entry name" value="PyrdxlP-dep_Trfase_small"/>
</dbReference>
<name>A0A5D2LNE4_GOSTO</name>
<evidence type="ECO:0000313" key="1">
    <source>
        <dbReference type="EMBL" id="TYH80174.1"/>
    </source>
</evidence>
<accession>A0A5D2LNE4</accession>
<organism evidence="1 2">
    <name type="scientific">Gossypium tomentosum</name>
    <name type="common">Hawaiian cotton</name>
    <name type="synonym">Gossypium sandvicense</name>
    <dbReference type="NCBI Taxonomy" id="34277"/>
    <lineage>
        <taxon>Eukaryota</taxon>
        <taxon>Viridiplantae</taxon>
        <taxon>Streptophyta</taxon>
        <taxon>Embryophyta</taxon>
        <taxon>Tracheophyta</taxon>
        <taxon>Spermatophyta</taxon>
        <taxon>Magnoliopsida</taxon>
        <taxon>eudicotyledons</taxon>
        <taxon>Gunneridae</taxon>
        <taxon>Pentapetalae</taxon>
        <taxon>rosids</taxon>
        <taxon>malvids</taxon>
        <taxon>Malvales</taxon>
        <taxon>Malvaceae</taxon>
        <taxon>Malvoideae</taxon>
        <taxon>Gossypium</taxon>
    </lineage>
</organism>
<dbReference type="AlphaFoldDB" id="A0A5D2LNE4"/>
<sequence>MSSFVLSNPSGTPGDWSHIIKQIGMSTFAGLIRTRTNTTLQNTVYVFYEGKL</sequence>
<evidence type="ECO:0000313" key="2">
    <source>
        <dbReference type="Proteomes" id="UP000322667"/>
    </source>
</evidence>